<comment type="similarity">
    <text evidence="1">Belongs to the EcnA/EcnB lipoprotein family.</text>
</comment>
<proteinExistence type="inferred from homology"/>
<evidence type="ECO:0000256" key="3">
    <source>
        <dbReference type="ARBA" id="ARBA00022729"/>
    </source>
</evidence>
<evidence type="ECO:0000256" key="4">
    <source>
        <dbReference type="ARBA" id="ARBA00023136"/>
    </source>
</evidence>
<dbReference type="GO" id="GO:0009636">
    <property type="term" value="P:response to toxic substance"/>
    <property type="evidence" value="ECO:0007669"/>
    <property type="project" value="InterPro"/>
</dbReference>
<dbReference type="PROSITE" id="PS51257">
    <property type="entry name" value="PROKAR_LIPOPROTEIN"/>
    <property type="match status" value="1"/>
</dbReference>
<evidence type="ECO:0000256" key="7">
    <source>
        <dbReference type="SAM" id="SignalP"/>
    </source>
</evidence>
<evidence type="ECO:0000313" key="8">
    <source>
        <dbReference type="EMBL" id="EEF59679.1"/>
    </source>
</evidence>
<reference evidence="8 9" key="1">
    <citation type="journal article" date="2011" name="J. Bacteriol.">
        <title>Genome sequence of 'Pedosphaera parvula' Ellin514, an aerobic Verrucomicrobial isolate from pasture soil.</title>
        <authorList>
            <person name="Kant R."/>
            <person name="van Passel M.W."/>
            <person name="Sangwan P."/>
            <person name="Palva A."/>
            <person name="Lucas S."/>
            <person name="Copeland A."/>
            <person name="Lapidus A."/>
            <person name="Glavina Del Rio T."/>
            <person name="Dalin E."/>
            <person name="Tice H."/>
            <person name="Bruce D."/>
            <person name="Goodwin L."/>
            <person name="Pitluck S."/>
            <person name="Chertkov O."/>
            <person name="Larimer F.W."/>
            <person name="Land M.L."/>
            <person name="Hauser L."/>
            <person name="Brettin T.S."/>
            <person name="Detter J.C."/>
            <person name="Han S."/>
            <person name="de Vos W.M."/>
            <person name="Janssen P.H."/>
            <person name="Smidt H."/>
        </authorList>
    </citation>
    <scope>NUCLEOTIDE SEQUENCE [LARGE SCALE GENOMIC DNA]</scope>
    <source>
        <strain evidence="8 9">Ellin514</strain>
    </source>
</reference>
<feature type="signal peptide" evidence="7">
    <location>
        <begin position="1"/>
        <end position="18"/>
    </location>
</feature>
<keyword evidence="3 7" id="KW-0732">Signal</keyword>
<evidence type="ECO:0000313" key="9">
    <source>
        <dbReference type="Proteomes" id="UP000003688"/>
    </source>
</evidence>
<accession>B9XKK9</accession>
<evidence type="ECO:0000256" key="5">
    <source>
        <dbReference type="ARBA" id="ARBA00023139"/>
    </source>
</evidence>
<evidence type="ECO:0000256" key="2">
    <source>
        <dbReference type="ARBA" id="ARBA00022475"/>
    </source>
</evidence>
<dbReference type="Proteomes" id="UP000003688">
    <property type="component" value="Unassembled WGS sequence"/>
</dbReference>
<keyword evidence="9" id="KW-1185">Reference proteome</keyword>
<dbReference type="AlphaFoldDB" id="B9XKK9"/>
<protein>
    <submittedName>
        <fullName evidence="8">Entericidin EcnAB</fullName>
    </submittedName>
</protein>
<dbReference type="InterPro" id="IPR012556">
    <property type="entry name" value="Entericidin"/>
</dbReference>
<dbReference type="GO" id="GO:0016020">
    <property type="term" value="C:membrane"/>
    <property type="evidence" value="ECO:0007669"/>
    <property type="project" value="InterPro"/>
</dbReference>
<comment type="caution">
    <text evidence="8">The sequence shown here is derived from an EMBL/GenBank/DDBJ whole genome shotgun (WGS) entry which is preliminary data.</text>
</comment>
<evidence type="ECO:0000256" key="1">
    <source>
        <dbReference type="ARBA" id="ARBA00010296"/>
    </source>
</evidence>
<organism evidence="8 9">
    <name type="scientific">Pedosphaera parvula (strain Ellin514)</name>
    <dbReference type="NCBI Taxonomy" id="320771"/>
    <lineage>
        <taxon>Bacteria</taxon>
        <taxon>Pseudomonadati</taxon>
        <taxon>Verrucomicrobiota</taxon>
        <taxon>Pedosphaerae</taxon>
        <taxon>Pedosphaerales</taxon>
        <taxon>Pedosphaeraceae</taxon>
        <taxon>Pedosphaera</taxon>
    </lineage>
</organism>
<name>B9XKK9_PEDPL</name>
<dbReference type="EMBL" id="ABOX02000025">
    <property type="protein sequence ID" value="EEF59679.1"/>
    <property type="molecule type" value="Genomic_DNA"/>
</dbReference>
<keyword evidence="6" id="KW-0449">Lipoprotein</keyword>
<keyword evidence="2" id="KW-1003">Cell membrane</keyword>
<dbReference type="RefSeq" id="WP_007416352.1">
    <property type="nucleotide sequence ID" value="NZ_ABOX02000025.1"/>
</dbReference>
<evidence type="ECO:0000256" key="6">
    <source>
        <dbReference type="ARBA" id="ARBA00023288"/>
    </source>
</evidence>
<sequence precursor="true">MKTRLVLILIATSLLVMAGTGCNTAHGFGKDVSNTGDAIQRNTP</sequence>
<dbReference type="Pfam" id="PF08085">
    <property type="entry name" value="Entericidin"/>
    <property type="match status" value="1"/>
</dbReference>
<gene>
    <name evidence="8" type="ORF">Cflav_PD2668</name>
</gene>
<keyword evidence="5" id="KW-0564">Palmitate</keyword>
<dbReference type="STRING" id="320771.Cflav_PD2668"/>
<keyword evidence="4" id="KW-0472">Membrane</keyword>
<feature type="chain" id="PRO_5002894440" evidence="7">
    <location>
        <begin position="19"/>
        <end position="44"/>
    </location>
</feature>